<feature type="signal peptide" evidence="1">
    <location>
        <begin position="1"/>
        <end position="24"/>
    </location>
</feature>
<keyword evidence="1" id="KW-0732">Signal</keyword>
<evidence type="ECO:0000313" key="3">
    <source>
        <dbReference type="RefSeq" id="XP_022829302.1"/>
    </source>
</evidence>
<sequence length="218" mass="24938">MVLLAPLISALRTLLSVCERYAEAQGLRYNARKSECLLFRAGTKTYDIPPVALAGTALEWVTSFKYLGHWVTDTQTDSKDMERERRALSVRSNMLIRRFAKCSHDVKATLFRAYCQSFYTCSLWVDYTQGAYSALRVQYNNAYRALLRLPRHCSASGMFADARIDDFYAIIRKRVASLMQRVRGSANSLLMTVADRTDGLMLKHWTKTQVLPTNRAQK</sequence>
<dbReference type="GeneID" id="111358412"/>
<accession>A0A9J7EIT8</accession>
<feature type="chain" id="PRO_5039950777" evidence="1">
    <location>
        <begin position="25"/>
        <end position="218"/>
    </location>
</feature>
<gene>
    <name evidence="3" type="primary">LOC111358412</name>
</gene>
<dbReference type="Proteomes" id="UP000301870">
    <property type="component" value="Chromosome 27"/>
</dbReference>
<keyword evidence="2" id="KW-1185">Reference proteome</keyword>
<dbReference type="OrthoDB" id="10014409at2759"/>
<name>A0A9J7EIT8_SPOLT</name>
<dbReference type="AlphaFoldDB" id="A0A9J7EIT8"/>
<reference evidence="3" key="1">
    <citation type="submission" date="2025-08" db="UniProtKB">
        <authorList>
            <consortium name="RefSeq"/>
        </authorList>
    </citation>
    <scope>IDENTIFICATION</scope>
    <source>
        <strain evidence="3">Ishihara</strain>
        <tissue evidence="3">Whole body</tissue>
    </source>
</reference>
<evidence type="ECO:0000313" key="2">
    <source>
        <dbReference type="Proteomes" id="UP000301870"/>
    </source>
</evidence>
<organism evidence="2 3">
    <name type="scientific">Spodoptera litura</name>
    <name type="common">Asian cotton leafworm</name>
    <dbReference type="NCBI Taxonomy" id="69820"/>
    <lineage>
        <taxon>Eukaryota</taxon>
        <taxon>Metazoa</taxon>
        <taxon>Ecdysozoa</taxon>
        <taxon>Arthropoda</taxon>
        <taxon>Hexapoda</taxon>
        <taxon>Insecta</taxon>
        <taxon>Pterygota</taxon>
        <taxon>Neoptera</taxon>
        <taxon>Endopterygota</taxon>
        <taxon>Lepidoptera</taxon>
        <taxon>Glossata</taxon>
        <taxon>Ditrysia</taxon>
        <taxon>Noctuoidea</taxon>
        <taxon>Noctuidae</taxon>
        <taxon>Amphipyrinae</taxon>
        <taxon>Spodoptera</taxon>
    </lineage>
</organism>
<evidence type="ECO:0000256" key="1">
    <source>
        <dbReference type="SAM" id="SignalP"/>
    </source>
</evidence>
<dbReference type="RefSeq" id="XP_022829302.1">
    <property type="nucleotide sequence ID" value="XM_022973534.1"/>
</dbReference>
<protein>
    <submittedName>
        <fullName evidence="3">Uncharacterized protein LOC111358412</fullName>
    </submittedName>
</protein>
<proteinExistence type="predicted"/>
<dbReference type="KEGG" id="sliu:111358412"/>